<organism evidence="2 3">
    <name type="scientific">Steroidobacter gossypii</name>
    <dbReference type="NCBI Taxonomy" id="2805490"/>
    <lineage>
        <taxon>Bacteria</taxon>
        <taxon>Pseudomonadati</taxon>
        <taxon>Pseudomonadota</taxon>
        <taxon>Gammaproteobacteria</taxon>
        <taxon>Steroidobacterales</taxon>
        <taxon>Steroidobacteraceae</taxon>
        <taxon>Steroidobacter</taxon>
    </lineage>
</organism>
<dbReference type="RefSeq" id="WP_203168105.1">
    <property type="nucleotide sequence ID" value="NZ_JAEVLS010000003.1"/>
</dbReference>
<evidence type="ECO:0000313" key="3">
    <source>
        <dbReference type="Proteomes" id="UP000661077"/>
    </source>
</evidence>
<keyword evidence="1" id="KW-0732">Signal</keyword>
<dbReference type="Proteomes" id="UP000661077">
    <property type="component" value="Unassembled WGS sequence"/>
</dbReference>
<proteinExistence type="predicted"/>
<gene>
    <name evidence="2" type="ORF">JM946_14980</name>
</gene>
<dbReference type="EMBL" id="JAEVLS010000003">
    <property type="protein sequence ID" value="MBM0106035.1"/>
    <property type="molecule type" value="Genomic_DNA"/>
</dbReference>
<evidence type="ECO:0000313" key="2">
    <source>
        <dbReference type="EMBL" id="MBM0106035.1"/>
    </source>
</evidence>
<sequence>MRNFKAARCALAMGMVGASLFAGGCASIVHNGNRSIEIATQPPGATASIRKTGGGVMDVVSVSKTPCIVSLDPKGGYFKGQSYTLRLELDGYKTTELELTPKMSGWYWGNLLFGGLIGMLAVDPATGAMWNIEPEKVDQKLRSGQSAMIKNKSGFMVVLESELTPAERMAMVRVN</sequence>
<dbReference type="PROSITE" id="PS51257">
    <property type="entry name" value="PROKAR_LIPOPROTEIN"/>
    <property type="match status" value="1"/>
</dbReference>
<feature type="chain" id="PRO_5045369066" description="PEGA domain-containing protein" evidence="1">
    <location>
        <begin position="22"/>
        <end position="175"/>
    </location>
</feature>
<comment type="caution">
    <text evidence="2">The sequence shown here is derived from an EMBL/GenBank/DDBJ whole genome shotgun (WGS) entry which is preliminary data.</text>
</comment>
<protein>
    <recommendedName>
        <fullName evidence="4">PEGA domain-containing protein</fullName>
    </recommendedName>
</protein>
<name>A0ABS1WYI8_9GAMM</name>
<keyword evidence="3" id="KW-1185">Reference proteome</keyword>
<evidence type="ECO:0000256" key="1">
    <source>
        <dbReference type="SAM" id="SignalP"/>
    </source>
</evidence>
<feature type="signal peptide" evidence="1">
    <location>
        <begin position="1"/>
        <end position="21"/>
    </location>
</feature>
<evidence type="ECO:0008006" key="4">
    <source>
        <dbReference type="Google" id="ProtNLM"/>
    </source>
</evidence>
<accession>A0ABS1WYI8</accession>
<reference evidence="2 3" key="1">
    <citation type="journal article" date="2021" name="Int. J. Syst. Evol. Microbiol.">
        <title>Steroidobacter gossypii sp. nov., isolated from soil of cotton cropping field.</title>
        <authorList>
            <person name="Huang R."/>
            <person name="Yang S."/>
            <person name="Zhen C."/>
            <person name="Liu W."/>
        </authorList>
    </citation>
    <scope>NUCLEOTIDE SEQUENCE [LARGE SCALE GENOMIC DNA]</scope>
    <source>
        <strain evidence="2 3">S1-65</strain>
    </source>
</reference>